<reference evidence="2" key="1">
    <citation type="journal article" date="2014" name="Front. Microbiol.">
        <title>High frequency of phylogenetically diverse reductive dehalogenase-homologous genes in deep subseafloor sedimentary metagenomes.</title>
        <authorList>
            <person name="Kawai M."/>
            <person name="Futagami T."/>
            <person name="Toyoda A."/>
            <person name="Takaki Y."/>
            <person name="Nishi S."/>
            <person name="Hori S."/>
            <person name="Arai W."/>
            <person name="Tsubouchi T."/>
            <person name="Morono Y."/>
            <person name="Uchiyama I."/>
            <person name="Ito T."/>
            <person name="Fujiyama A."/>
            <person name="Inagaki F."/>
            <person name="Takami H."/>
        </authorList>
    </citation>
    <scope>NUCLEOTIDE SEQUENCE</scope>
    <source>
        <strain evidence="2">Expedition CK06-06</strain>
    </source>
</reference>
<feature type="non-terminal residue" evidence="2">
    <location>
        <position position="1"/>
    </location>
</feature>
<dbReference type="Pfam" id="PF08484">
    <property type="entry name" value="Methyltransf_14"/>
    <property type="match status" value="1"/>
</dbReference>
<comment type="caution">
    <text evidence="2">The sequence shown here is derived from an EMBL/GenBank/DDBJ whole genome shotgun (WGS) entry which is preliminary data.</text>
</comment>
<proteinExistence type="predicted"/>
<dbReference type="Gene3D" id="3.40.50.720">
    <property type="entry name" value="NAD(P)-binding Rossmann-like Domain"/>
    <property type="match status" value="1"/>
</dbReference>
<dbReference type="Pfam" id="PF13489">
    <property type="entry name" value="Methyltransf_23"/>
    <property type="match status" value="1"/>
</dbReference>
<dbReference type="PANTHER" id="PTHR43861">
    <property type="entry name" value="TRANS-ACONITATE 2-METHYLTRANSFERASE-RELATED"/>
    <property type="match status" value="1"/>
</dbReference>
<evidence type="ECO:0000313" key="2">
    <source>
        <dbReference type="EMBL" id="GAG08645.1"/>
    </source>
</evidence>
<dbReference type="AlphaFoldDB" id="X0USG1"/>
<dbReference type="InterPro" id="IPR029063">
    <property type="entry name" value="SAM-dependent_MTases_sf"/>
</dbReference>
<dbReference type="Gene3D" id="3.40.50.150">
    <property type="entry name" value="Vaccinia Virus protein VP39"/>
    <property type="match status" value="1"/>
</dbReference>
<gene>
    <name evidence="2" type="ORF">S01H1_44596</name>
</gene>
<protein>
    <recommendedName>
        <fullName evidence="1">C-methyltransferase domain-containing protein</fullName>
    </recommendedName>
</protein>
<dbReference type="Gene3D" id="6.10.250.3100">
    <property type="match status" value="1"/>
</dbReference>
<name>X0USG1_9ZZZZ</name>
<feature type="non-terminal residue" evidence="2">
    <location>
        <position position="264"/>
    </location>
</feature>
<dbReference type="EMBL" id="BARS01028450">
    <property type="protein sequence ID" value="GAG08645.1"/>
    <property type="molecule type" value="Genomic_DNA"/>
</dbReference>
<evidence type="ECO:0000259" key="1">
    <source>
        <dbReference type="Pfam" id="PF08484"/>
    </source>
</evidence>
<organism evidence="2">
    <name type="scientific">marine sediment metagenome</name>
    <dbReference type="NCBI Taxonomy" id="412755"/>
    <lineage>
        <taxon>unclassified sequences</taxon>
        <taxon>metagenomes</taxon>
        <taxon>ecological metagenomes</taxon>
    </lineage>
</organism>
<accession>X0USG1</accession>
<dbReference type="SUPFAM" id="SSF53335">
    <property type="entry name" value="S-adenosyl-L-methionine-dependent methyltransferases"/>
    <property type="match status" value="1"/>
</dbReference>
<feature type="domain" description="C-methyltransferase" evidence="1">
    <location>
        <begin position="167"/>
        <end position="263"/>
    </location>
</feature>
<dbReference type="InterPro" id="IPR013691">
    <property type="entry name" value="MeTrfase_14"/>
</dbReference>
<sequence>LRHSRENAEDLIRTRNLDASSFVVEIASNDGYMLKNFVENGVPCLGIDPASGPAQAAQEAGVPTLCTFFGKELAAQLRDEGRLADVVIANNVLAHVADLGGLVEGIRTVLKETGVAVIEVPYVVDLIDKCEFDTMYHQHLCYFSVTALGRLFRQHSLVLNDIKRLSIHGGSLRLYIEPREQVSERVRGLLEEESRNGVDRIAYYRAFAGRVREIRVALMDMLRDIKGSGKKIAAYAAAAKGNTLMAYCGIDTTLVDYVVDRNEF</sequence>
<dbReference type="PANTHER" id="PTHR43861:SF5">
    <property type="entry name" value="BLL5978 PROTEIN"/>
    <property type="match status" value="1"/>
</dbReference>